<dbReference type="AlphaFoldDB" id="A0A409Y481"/>
<protein>
    <submittedName>
        <fullName evidence="1">Uncharacterized protein</fullName>
    </submittedName>
</protein>
<sequence>MSEFTLLPNYCVAASASSIPGGARASPSDGPRLPVELINKAVRHLADDTSRVRSGLEKDLSACAEACRTLCHSARAVRFRKMDLKLIGHFEPKKLQDTIENWAQYAPIIAPHLRALTLDWNIGEVMSDKRVITAMKALAEKSPLKELYIKGPFQRFPDILYPLAEKDSIRCISFQQLRDIPQELVVGRDGLQFLQLLQAEVEVPPSVHLSNTMCFQFDLNSKRRSHGFRQPKSLLLQLDRNNPNGNVLIQTYCQDLHELTMNVFAKLKTLCLVFKRSSDFLTPFDVAQWLHITGATNLVTLRVVFEYDPADSIADIEEVLELLALQPRSPFEFAELFSQGNTPHLEITLKFPLLYYHTYKQDQLSLVQDEIQELADEMFDHGGVVTVRGLLLEGEDNLMYIVDSLFSPYQANTYLKVLVMHVGSSPPSYVCLTKDGRYAVVAFTLHIDSWMPSPVVDQFGEGKEGDEGDR</sequence>
<gene>
    <name evidence="1" type="ORF">CVT26_012915</name>
</gene>
<proteinExistence type="predicted"/>
<dbReference type="Proteomes" id="UP000284706">
    <property type="component" value="Unassembled WGS sequence"/>
</dbReference>
<comment type="caution">
    <text evidence="1">The sequence shown here is derived from an EMBL/GenBank/DDBJ whole genome shotgun (WGS) entry which is preliminary data.</text>
</comment>
<evidence type="ECO:0000313" key="1">
    <source>
        <dbReference type="EMBL" id="PPQ97815.1"/>
    </source>
</evidence>
<dbReference type="EMBL" id="NHYE01001188">
    <property type="protein sequence ID" value="PPQ97815.1"/>
    <property type="molecule type" value="Genomic_DNA"/>
</dbReference>
<keyword evidence="2" id="KW-1185">Reference proteome</keyword>
<reference evidence="1 2" key="1">
    <citation type="journal article" date="2018" name="Evol. Lett.">
        <title>Horizontal gene cluster transfer increased hallucinogenic mushroom diversity.</title>
        <authorList>
            <person name="Reynolds H.T."/>
            <person name="Vijayakumar V."/>
            <person name="Gluck-Thaler E."/>
            <person name="Korotkin H.B."/>
            <person name="Matheny P.B."/>
            <person name="Slot J.C."/>
        </authorList>
    </citation>
    <scope>NUCLEOTIDE SEQUENCE [LARGE SCALE GENOMIC DNA]</scope>
    <source>
        <strain evidence="1 2">SRW20</strain>
    </source>
</reference>
<dbReference type="InParanoid" id="A0A409Y481"/>
<name>A0A409Y481_9AGAR</name>
<organism evidence="1 2">
    <name type="scientific">Gymnopilus dilepis</name>
    <dbReference type="NCBI Taxonomy" id="231916"/>
    <lineage>
        <taxon>Eukaryota</taxon>
        <taxon>Fungi</taxon>
        <taxon>Dikarya</taxon>
        <taxon>Basidiomycota</taxon>
        <taxon>Agaricomycotina</taxon>
        <taxon>Agaricomycetes</taxon>
        <taxon>Agaricomycetidae</taxon>
        <taxon>Agaricales</taxon>
        <taxon>Agaricineae</taxon>
        <taxon>Hymenogastraceae</taxon>
        <taxon>Gymnopilus</taxon>
    </lineage>
</organism>
<evidence type="ECO:0000313" key="2">
    <source>
        <dbReference type="Proteomes" id="UP000284706"/>
    </source>
</evidence>
<accession>A0A409Y481</accession>
<dbReference type="OrthoDB" id="3122940at2759"/>